<organism evidence="5 6">
    <name type="scientific">Felis catus</name>
    <name type="common">Cat</name>
    <name type="synonym">Felis silvestris catus</name>
    <dbReference type="NCBI Taxonomy" id="9685"/>
    <lineage>
        <taxon>Eukaryota</taxon>
        <taxon>Metazoa</taxon>
        <taxon>Chordata</taxon>
        <taxon>Craniata</taxon>
        <taxon>Vertebrata</taxon>
        <taxon>Euteleostomi</taxon>
        <taxon>Mammalia</taxon>
        <taxon>Eutheria</taxon>
        <taxon>Laurasiatheria</taxon>
        <taxon>Carnivora</taxon>
        <taxon>Feliformia</taxon>
        <taxon>Felidae</taxon>
        <taxon>Felinae</taxon>
        <taxon>Felis</taxon>
    </lineage>
</organism>
<dbReference type="PANTHER" id="PTHR10517">
    <property type="entry name" value="FOLATE RECEPTOR"/>
    <property type="match status" value="1"/>
</dbReference>
<keyword evidence="3" id="KW-1015">Disulfide bond</keyword>
<evidence type="ECO:0000256" key="3">
    <source>
        <dbReference type="ARBA" id="ARBA00023157"/>
    </source>
</evidence>
<gene>
    <name evidence="5" type="primary">RTBDN</name>
</gene>
<protein>
    <recommendedName>
        <fullName evidence="4">Folate receptor-like domain-containing protein</fullName>
    </recommendedName>
</protein>
<dbReference type="GeneTree" id="ENSGT00950000183144"/>
<keyword evidence="6" id="KW-1185">Reference proteome</keyword>
<dbReference type="GeneID" id="101086375"/>
<dbReference type="Pfam" id="PF03024">
    <property type="entry name" value="Folate_rec"/>
    <property type="match status" value="1"/>
</dbReference>
<dbReference type="Ensembl" id="ENSFCTT00005093457.1">
    <property type="protein sequence ID" value="ENSFCTP00005061966.1"/>
    <property type="gene ID" value="ENSFCTG00005033982.1"/>
</dbReference>
<dbReference type="InterPro" id="IPR004269">
    <property type="entry name" value="Folate_rcpt"/>
</dbReference>
<name>A0ABI8ARU3_FELCA</name>
<evidence type="ECO:0000256" key="1">
    <source>
        <dbReference type="ARBA" id="ARBA00007932"/>
    </source>
</evidence>
<feature type="domain" description="Folate receptor-like" evidence="4">
    <location>
        <begin position="104"/>
        <end position="251"/>
    </location>
</feature>
<proteinExistence type="inferred from homology"/>
<keyword evidence="2" id="KW-0732">Signal</keyword>
<dbReference type="PANTHER" id="PTHR10517:SF19">
    <property type="entry name" value="RETBINDIN"/>
    <property type="match status" value="1"/>
</dbReference>
<reference evidence="5" key="3">
    <citation type="submission" date="2025-09" db="UniProtKB">
        <authorList>
            <consortium name="Ensembl"/>
        </authorList>
    </citation>
    <scope>IDENTIFICATION</scope>
    <source>
        <strain evidence="5">breed Abyssinian</strain>
    </source>
</reference>
<reference evidence="5 6" key="1">
    <citation type="submission" date="2021-02" db="EMBL/GenBank/DDBJ databases">
        <title>Safari Cat Assemblies.</title>
        <authorList>
            <person name="Bredemeyer K.R."/>
            <person name="Murphy W.J."/>
        </authorList>
    </citation>
    <scope>NUCLEOTIDE SEQUENCE [LARGE SCALE GENOMIC DNA]</scope>
</reference>
<evidence type="ECO:0000256" key="2">
    <source>
        <dbReference type="ARBA" id="ARBA00022729"/>
    </source>
</evidence>
<dbReference type="Proteomes" id="UP000823872">
    <property type="component" value="Chromosome A2"/>
</dbReference>
<evidence type="ECO:0000313" key="6">
    <source>
        <dbReference type="Proteomes" id="UP000823872"/>
    </source>
</evidence>
<dbReference type="RefSeq" id="XP_044902256.1">
    <property type="nucleotide sequence ID" value="XM_045046321.1"/>
</dbReference>
<accession>A0ABI8ARU3</accession>
<evidence type="ECO:0000313" key="5">
    <source>
        <dbReference type="Ensembl" id="ENSFCTP00005061966.1"/>
    </source>
</evidence>
<dbReference type="InterPro" id="IPR018143">
    <property type="entry name" value="Folate_rcpt-like"/>
</dbReference>
<sequence length="297" mass="32335">MESAQPPIRPILSTSEMAPPFRIRLNEEQLGPAGWVGRPQWPTRNLDLDFSATEARIPDPGTLGLRGLLLSQVDMACRGHTRPRGLPWALRLTLVWILLGFCGGSRPLPALSRRHHRLATDFGTVQLHLAEMDTPEASDPGAVPERCGEPSPGCESFLGHLQAALQSRFRLLLLGIRQTQPLCSELCDVWFATCESDITCGPTWLPFPEKRGCEPGCATYEQTFADGADLCRSVLGYVLPVAAPGADHCLNISISVLPGRRHERRAREISFPRSRRSRTWILDAAGSGSGSGSGSGP</sequence>
<reference evidence="5" key="2">
    <citation type="submission" date="2025-08" db="UniProtKB">
        <authorList>
            <consortium name="Ensembl"/>
        </authorList>
    </citation>
    <scope>IDENTIFICATION</scope>
    <source>
        <strain evidence="5">breed Abyssinian</strain>
    </source>
</reference>
<evidence type="ECO:0000259" key="4">
    <source>
        <dbReference type="Pfam" id="PF03024"/>
    </source>
</evidence>
<comment type="similarity">
    <text evidence="1">Belongs to the folate receptor family.</text>
</comment>